<evidence type="ECO:0000256" key="4">
    <source>
        <dbReference type="ARBA" id="ARBA00023136"/>
    </source>
</evidence>
<keyword evidence="8" id="KW-1185">Reference proteome</keyword>
<dbReference type="InterPro" id="IPR036259">
    <property type="entry name" value="MFS_trans_sf"/>
</dbReference>
<dbReference type="GO" id="GO:0016020">
    <property type="term" value="C:membrane"/>
    <property type="evidence" value="ECO:0007669"/>
    <property type="project" value="UniProtKB-SubCell"/>
</dbReference>
<evidence type="ECO:0000256" key="1">
    <source>
        <dbReference type="ARBA" id="ARBA00004141"/>
    </source>
</evidence>
<dbReference type="AlphaFoldDB" id="A0A183VAF4"/>
<proteinExistence type="predicted"/>
<name>A0A183VAF4_TOXCA</name>
<accession>A0A183VAF4</accession>
<evidence type="ECO:0000313" key="9">
    <source>
        <dbReference type="WBParaSite" id="TCNE_0001772501-mRNA-1"/>
    </source>
</evidence>
<dbReference type="EMBL" id="UYWY01024722">
    <property type="protein sequence ID" value="VDM49045.1"/>
    <property type="molecule type" value="Genomic_DNA"/>
</dbReference>
<dbReference type="FunFam" id="1.20.1250.20:FF:000941">
    <property type="entry name" value="Uncharacterized protein"/>
    <property type="match status" value="1"/>
</dbReference>
<protein>
    <submittedName>
        <fullName evidence="9">MFS domain-containing protein</fullName>
    </submittedName>
</protein>
<feature type="transmembrane region" description="Helical" evidence="5">
    <location>
        <begin position="386"/>
        <end position="408"/>
    </location>
</feature>
<dbReference type="Pfam" id="PF07690">
    <property type="entry name" value="MFS_1"/>
    <property type="match status" value="1"/>
</dbReference>
<evidence type="ECO:0000259" key="6">
    <source>
        <dbReference type="PROSITE" id="PS50850"/>
    </source>
</evidence>
<feature type="transmembrane region" description="Helical" evidence="5">
    <location>
        <begin position="236"/>
        <end position="257"/>
    </location>
</feature>
<sequence>MVCDKDSICKDTMMTSEKKPHTALFHYRSLRLYIGLLLMCVFFCTVSMRTNLGMAMVCMVNATAFSSSVEHIDMSLESDSSKSICTQREVVFGENSTAMSEAGYNGHLLWSPGMQSALYSATFYGSIVTILISGYLADRYGPKYLLFLAMCDYIVVTLLTPVLAEFNYYAFFVARVIMGFGEGFMVPTMASIAGVWFPPMERSTMAGMYTSGNQLAGTFGVLISSKLCEVEALGGWYSIFYIFGLLGCIFAVIWMIFASNTPNDNRWISKAEKAYLNDEMSHLTAYQKSHRKVPWVSLLTASCMIANLLCQFSYNFLQTILQSYLPTYFKDALLVDLRRNGIYTALPSLSQLIFKNVLGVLSDRLKQANLIRPTAACKLFQAVCKYFQLTFCMSAITPGFFTSLLSIAPQFTGIISSCSMVFGTLGNIAAPNLIGGFILKTVRFPFSSTF</sequence>
<dbReference type="GO" id="GO:0022857">
    <property type="term" value="F:transmembrane transporter activity"/>
    <property type="evidence" value="ECO:0007669"/>
    <property type="project" value="InterPro"/>
</dbReference>
<dbReference type="GO" id="GO:0006820">
    <property type="term" value="P:monoatomic anion transport"/>
    <property type="evidence" value="ECO:0007669"/>
    <property type="project" value="TreeGrafter"/>
</dbReference>
<feature type="transmembrane region" description="Helical" evidence="5">
    <location>
        <begin position="169"/>
        <end position="197"/>
    </location>
</feature>
<evidence type="ECO:0000256" key="2">
    <source>
        <dbReference type="ARBA" id="ARBA00022692"/>
    </source>
</evidence>
<dbReference type="WBParaSite" id="TCNE_0001772501-mRNA-1">
    <property type="protein sequence ID" value="TCNE_0001772501-mRNA-1"/>
    <property type="gene ID" value="TCNE_0001772501"/>
</dbReference>
<dbReference type="Gene3D" id="1.20.1250.20">
    <property type="entry name" value="MFS general substrate transporter like domains"/>
    <property type="match status" value="2"/>
</dbReference>
<gene>
    <name evidence="7" type="ORF">TCNE_LOCUS17724</name>
</gene>
<feature type="transmembrane region" description="Helical" evidence="5">
    <location>
        <begin position="30"/>
        <end position="48"/>
    </location>
</feature>
<organism evidence="8 9">
    <name type="scientific">Toxocara canis</name>
    <name type="common">Canine roundworm</name>
    <dbReference type="NCBI Taxonomy" id="6265"/>
    <lineage>
        <taxon>Eukaryota</taxon>
        <taxon>Metazoa</taxon>
        <taxon>Ecdysozoa</taxon>
        <taxon>Nematoda</taxon>
        <taxon>Chromadorea</taxon>
        <taxon>Rhabditida</taxon>
        <taxon>Spirurina</taxon>
        <taxon>Ascaridomorpha</taxon>
        <taxon>Ascaridoidea</taxon>
        <taxon>Toxocaridae</taxon>
        <taxon>Toxocara</taxon>
    </lineage>
</organism>
<dbReference type="PROSITE" id="PS50850">
    <property type="entry name" value="MFS"/>
    <property type="match status" value="1"/>
</dbReference>
<dbReference type="Proteomes" id="UP000050794">
    <property type="component" value="Unassembled WGS sequence"/>
</dbReference>
<reference evidence="9" key="1">
    <citation type="submission" date="2016-06" db="UniProtKB">
        <authorList>
            <consortium name="WormBaseParasite"/>
        </authorList>
    </citation>
    <scope>IDENTIFICATION</scope>
</reference>
<dbReference type="PANTHER" id="PTHR11662">
    <property type="entry name" value="SOLUTE CARRIER FAMILY 17"/>
    <property type="match status" value="1"/>
</dbReference>
<keyword evidence="2 5" id="KW-0812">Transmembrane</keyword>
<feature type="transmembrane region" description="Helical" evidence="5">
    <location>
        <begin position="414"/>
        <end position="439"/>
    </location>
</feature>
<evidence type="ECO:0000256" key="3">
    <source>
        <dbReference type="ARBA" id="ARBA00022989"/>
    </source>
</evidence>
<dbReference type="InterPro" id="IPR050382">
    <property type="entry name" value="MFS_Na/Anion_cotransporter"/>
</dbReference>
<keyword evidence="4 5" id="KW-0472">Membrane</keyword>
<feature type="transmembrane region" description="Helical" evidence="5">
    <location>
        <begin position="144"/>
        <end position="163"/>
    </location>
</feature>
<dbReference type="InterPro" id="IPR020846">
    <property type="entry name" value="MFS_dom"/>
</dbReference>
<feature type="transmembrane region" description="Helical" evidence="5">
    <location>
        <begin position="295"/>
        <end position="317"/>
    </location>
</feature>
<dbReference type="InterPro" id="IPR011701">
    <property type="entry name" value="MFS"/>
</dbReference>
<evidence type="ECO:0000256" key="5">
    <source>
        <dbReference type="SAM" id="Phobius"/>
    </source>
</evidence>
<feature type="domain" description="Major facilitator superfamily (MFS) profile" evidence="6">
    <location>
        <begin position="59"/>
        <end position="450"/>
    </location>
</feature>
<keyword evidence="3 5" id="KW-1133">Transmembrane helix</keyword>
<comment type="subcellular location">
    <subcellularLocation>
        <location evidence="1">Membrane</location>
        <topology evidence="1">Multi-pass membrane protein</topology>
    </subcellularLocation>
</comment>
<reference evidence="7 8" key="2">
    <citation type="submission" date="2018-11" db="EMBL/GenBank/DDBJ databases">
        <authorList>
            <consortium name="Pathogen Informatics"/>
        </authorList>
    </citation>
    <scope>NUCLEOTIDE SEQUENCE [LARGE SCALE GENOMIC DNA]</scope>
</reference>
<dbReference type="PANTHER" id="PTHR11662:SF405">
    <property type="entry name" value="PROTEIN CBG12249"/>
    <property type="match status" value="1"/>
</dbReference>
<feature type="transmembrane region" description="Helical" evidence="5">
    <location>
        <begin position="117"/>
        <end position="137"/>
    </location>
</feature>
<dbReference type="SUPFAM" id="SSF103473">
    <property type="entry name" value="MFS general substrate transporter"/>
    <property type="match status" value="1"/>
</dbReference>
<evidence type="ECO:0000313" key="7">
    <source>
        <dbReference type="EMBL" id="VDM49045.1"/>
    </source>
</evidence>
<evidence type="ECO:0000313" key="8">
    <source>
        <dbReference type="Proteomes" id="UP000050794"/>
    </source>
</evidence>